<dbReference type="PROSITE" id="PS51273">
    <property type="entry name" value="GATASE_TYPE_1"/>
    <property type="match status" value="1"/>
</dbReference>
<dbReference type="PANTHER" id="PTHR42695:SF5">
    <property type="entry name" value="GLUTAMINE AMIDOTRANSFERASE YLR126C-RELATED"/>
    <property type="match status" value="1"/>
</dbReference>
<dbReference type="PRINTS" id="PR00096">
    <property type="entry name" value="GATASE"/>
</dbReference>
<evidence type="ECO:0000313" key="2">
    <source>
        <dbReference type="EMBL" id="GGC10236.1"/>
    </source>
</evidence>
<dbReference type="SUPFAM" id="SSF52317">
    <property type="entry name" value="Class I glutamine amidotransferase-like"/>
    <property type="match status" value="1"/>
</dbReference>
<name>A0A8J2XV80_9BURK</name>
<comment type="caution">
    <text evidence="2">The sequence shown here is derived from an EMBL/GenBank/DDBJ whole genome shotgun (WGS) entry which is preliminary data.</text>
</comment>
<reference evidence="2" key="1">
    <citation type="journal article" date="2014" name="Int. J. Syst. Evol. Microbiol.">
        <title>Complete genome sequence of Corynebacterium casei LMG S-19264T (=DSM 44701T), isolated from a smear-ripened cheese.</title>
        <authorList>
            <consortium name="US DOE Joint Genome Institute (JGI-PGF)"/>
            <person name="Walter F."/>
            <person name="Albersmeier A."/>
            <person name="Kalinowski J."/>
            <person name="Ruckert C."/>
        </authorList>
    </citation>
    <scope>NUCLEOTIDE SEQUENCE</scope>
    <source>
        <strain evidence="2">CCM 7086</strain>
    </source>
</reference>
<dbReference type="InterPro" id="IPR029062">
    <property type="entry name" value="Class_I_gatase-like"/>
</dbReference>
<dbReference type="EMBL" id="BMCG01000003">
    <property type="protein sequence ID" value="GGC10236.1"/>
    <property type="molecule type" value="Genomic_DNA"/>
</dbReference>
<accession>A0A8J2XV80</accession>
<reference evidence="2" key="2">
    <citation type="submission" date="2020-09" db="EMBL/GenBank/DDBJ databases">
        <authorList>
            <person name="Sun Q."/>
            <person name="Sedlacek I."/>
        </authorList>
    </citation>
    <scope>NUCLEOTIDE SEQUENCE</scope>
    <source>
        <strain evidence="2">CCM 7086</strain>
    </source>
</reference>
<dbReference type="InterPro" id="IPR044992">
    <property type="entry name" value="ChyE-like"/>
</dbReference>
<dbReference type="InterPro" id="IPR017926">
    <property type="entry name" value="GATASE"/>
</dbReference>
<evidence type="ECO:0000313" key="3">
    <source>
        <dbReference type="Proteomes" id="UP000620266"/>
    </source>
</evidence>
<sequence length="240" mass="26138">MKPLVIIKVGDTFPALADTIGDFEHWIARGLCETELPLQVIDPRHGAPLPAPADIAGAIVTGSHAMVSDRAPWSERLAVWLRDAMAQEVPLLGICYGHQLLAHALGGEVDYHPQGIEIGSVRVTRTEAATADPLFARLPEEFAAHVIHRQSVRRLPPDAVLLAGNGFEPHHAFRIGETTWGVQFHPEFDHHAMGGYIDHLADDLAHAGTDVPALKAQLAYTRCAADVLREFGKFSARRLA</sequence>
<dbReference type="AlphaFoldDB" id="A0A8J2XV80"/>
<protein>
    <submittedName>
        <fullName evidence="2">GMP synthase</fullName>
    </submittedName>
</protein>
<dbReference type="NCBIfam" id="NF006562">
    <property type="entry name" value="PRK09065.1"/>
    <property type="match status" value="1"/>
</dbReference>
<gene>
    <name evidence="2" type="primary">guaA</name>
    <name evidence="2" type="ORF">GCM10007205_19140</name>
</gene>
<dbReference type="PANTHER" id="PTHR42695">
    <property type="entry name" value="GLUTAMINE AMIDOTRANSFERASE YLR126C-RELATED"/>
    <property type="match status" value="1"/>
</dbReference>
<organism evidence="2 3">
    <name type="scientific">Oxalicibacterium flavum</name>
    <dbReference type="NCBI Taxonomy" id="179467"/>
    <lineage>
        <taxon>Bacteria</taxon>
        <taxon>Pseudomonadati</taxon>
        <taxon>Pseudomonadota</taxon>
        <taxon>Betaproteobacteria</taxon>
        <taxon>Burkholderiales</taxon>
        <taxon>Oxalobacteraceae</taxon>
        <taxon>Oxalicibacterium</taxon>
    </lineage>
</organism>
<evidence type="ECO:0000259" key="1">
    <source>
        <dbReference type="Pfam" id="PF00117"/>
    </source>
</evidence>
<proteinExistence type="predicted"/>
<feature type="domain" description="Glutamine amidotransferase" evidence="1">
    <location>
        <begin position="17"/>
        <end position="194"/>
    </location>
</feature>
<dbReference type="RefSeq" id="WP_188395986.1">
    <property type="nucleotide sequence ID" value="NZ_BMCG01000003.1"/>
</dbReference>
<keyword evidence="3" id="KW-1185">Reference proteome</keyword>
<dbReference type="Proteomes" id="UP000620266">
    <property type="component" value="Unassembled WGS sequence"/>
</dbReference>
<dbReference type="Pfam" id="PF00117">
    <property type="entry name" value="GATase"/>
    <property type="match status" value="1"/>
</dbReference>
<dbReference type="CDD" id="cd01741">
    <property type="entry name" value="GATase1_1"/>
    <property type="match status" value="1"/>
</dbReference>
<dbReference type="GO" id="GO:0005829">
    <property type="term" value="C:cytosol"/>
    <property type="evidence" value="ECO:0007669"/>
    <property type="project" value="TreeGrafter"/>
</dbReference>
<dbReference type="Gene3D" id="3.40.50.880">
    <property type="match status" value="1"/>
</dbReference>